<dbReference type="EMBL" id="MU001675">
    <property type="protein sequence ID" value="KAF2459653.1"/>
    <property type="molecule type" value="Genomic_DNA"/>
</dbReference>
<protein>
    <submittedName>
        <fullName evidence="2">Uncharacterized protein</fullName>
    </submittedName>
</protein>
<reference evidence="2" key="1">
    <citation type="journal article" date="2020" name="Stud. Mycol.">
        <title>101 Dothideomycetes genomes: a test case for predicting lifestyles and emergence of pathogens.</title>
        <authorList>
            <person name="Haridas S."/>
            <person name="Albert R."/>
            <person name="Binder M."/>
            <person name="Bloem J."/>
            <person name="Labutti K."/>
            <person name="Salamov A."/>
            <person name="Andreopoulos B."/>
            <person name="Baker S."/>
            <person name="Barry K."/>
            <person name="Bills G."/>
            <person name="Bluhm B."/>
            <person name="Cannon C."/>
            <person name="Castanera R."/>
            <person name="Culley D."/>
            <person name="Daum C."/>
            <person name="Ezra D."/>
            <person name="Gonzalez J."/>
            <person name="Henrissat B."/>
            <person name="Kuo A."/>
            <person name="Liang C."/>
            <person name="Lipzen A."/>
            <person name="Lutzoni F."/>
            <person name="Magnuson J."/>
            <person name="Mondo S."/>
            <person name="Nolan M."/>
            <person name="Ohm R."/>
            <person name="Pangilinan J."/>
            <person name="Park H.-J."/>
            <person name="Ramirez L."/>
            <person name="Alfaro M."/>
            <person name="Sun H."/>
            <person name="Tritt A."/>
            <person name="Yoshinaga Y."/>
            <person name="Zwiers L.-H."/>
            <person name="Turgeon B."/>
            <person name="Goodwin S."/>
            <person name="Spatafora J."/>
            <person name="Crous P."/>
            <person name="Grigoriev I."/>
        </authorList>
    </citation>
    <scope>NUCLEOTIDE SEQUENCE</scope>
    <source>
        <strain evidence="2">ATCC 16933</strain>
    </source>
</reference>
<organism evidence="2 3">
    <name type="scientific">Lineolata rhizophorae</name>
    <dbReference type="NCBI Taxonomy" id="578093"/>
    <lineage>
        <taxon>Eukaryota</taxon>
        <taxon>Fungi</taxon>
        <taxon>Dikarya</taxon>
        <taxon>Ascomycota</taxon>
        <taxon>Pezizomycotina</taxon>
        <taxon>Dothideomycetes</taxon>
        <taxon>Dothideomycetes incertae sedis</taxon>
        <taxon>Lineolatales</taxon>
        <taxon>Lineolataceae</taxon>
        <taxon>Lineolata</taxon>
    </lineage>
</organism>
<proteinExistence type="predicted"/>
<accession>A0A6A6P878</accession>
<evidence type="ECO:0000313" key="2">
    <source>
        <dbReference type="EMBL" id="KAF2459653.1"/>
    </source>
</evidence>
<gene>
    <name evidence="2" type="ORF">BDY21DRAFT_338845</name>
</gene>
<evidence type="ECO:0000313" key="3">
    <source>
        <dbReference type="Proteomes" id="UP000799766"/>
    </source>
</evidence>
<feature type="compositionally biased region" description="Polar residues" evidence="1">
    <location>
        <begin position="14"/>
        <end position="23"/>
    </location>
</feature>
<feature type="compositionally biased region" description="Polar residues" evidence="1">
    <location>
        <begin position="58"/>
        <end position="70"/>
    </location>
</feature>
<evidence type="ECO:0000256" key="1">
    <source>
        <dbReference type="SAM" id="MobiDB-lite"/>
    </source>
</evidence>
<feature type="compositionally biased region" description="Low complexity" evidence="1">
    <location>
        <begin position="1"/>
        <end position="13"/>
    </location>
</feature>
<dbReference type="AlphaFoldDB" id="A0A6A6P878"/>
<feature type="region of interest" description="Disordered" evidence="1">
    <location>
        <begin position="1"/>
        <end position="70"/>
    </location>
</feature>
<sequence>MRTRTAATTRTLTVSGRSSSSVTPRPYVPVSAIRPLPKSIRPPRPRPYTFGKHPAPPRTQQFWDRNLAGT</sequence>
<name>A0A6A6P878_9PEZI</name>
<keyword evidence="3" id="KW-1185">Reference proteome</keyword>
<dbReference type="Proteomes" id="UP000799766">
    <property type="component" value="Unassembled WGS sequence"/>
</dbReference>